<dbReference type="InterPro" id="IPR023908">
    <property type="entry name" value="xxxLxxG_rpt"/>
</dbReference>
<name>A0AAN0MEJ0_9ACTN</name>
<dbReference type="Pfam" id="PF12698">
    <property type="entry name" value="ABC2_membrane_3"/>
    <property type="match status" value="2"/>
</dbReference>
<feature type="transmembrane region" description="Helical" evidence="5">
    <location>
        <begin position="673"/>
        <end position="697"/>
    </location>
</feature>
<gene>
    <name evidence="7" type="ORF">brsh051_01450</name>
</gene>
<keyword evidence="8" id="KW-1185">Reference proteome</keyword>
<evidence type="ECO:0000256" key="4">
    <source>
        <dbReference type="ARBA" id="ARBA00023136"/>
    </source>
</evidence>
<dbReference type="Gene3D" id="3.40.1710.10">
    <property type="entry name" value="abc type-2 transporter like domain"/>
    <property type="match status" value="1"/>
</dbReference>
<dbReference type="NCBIfam" id="TIGR03061">
    <property type="entry name" value="pip_yhgE_Nterm"/>
    <property type="match status" value="1"/>
</dbReference>
<dbReference type="InterPro" id="IPR017500">
    <property type="entry name" value="Phage_infect_YhgE_N"/>
</dbReference>
<evidence type="ECO:0000313" key="8">
    <source>
        <dbReference type="Proteomes" id="UP001431656"/>
    </source>
</evidence>
<evidence type="ECO:0000256" key="1">
    <source>
        <dbReference type="ARBA" id="ARBA00004141"/>
    </source>
</evidence>
<dbReference type="Proteomes" id="UP001431656">
    <property type="component" value="Chromosome"/>
</dbReference>
<keyword evidence="4 5" id="KW-0472">Membrane</keyword>
<evidence type="ECO:0000256" key="2">
    <source>
        <dbReference type="ARBA" id="ARBA00022692"/>
    </source>
</evidence>
<keyword evidence="2 5" id="KW-0812">Transmembrane</keyword>
<dbReference type="Gene3D" id="1.10.287.950">
    <property type="entry name" value="Methyl-accepting chemotaxis protein"/>
    <property type="match status" value="1"/>
</dbReference>
<dbReference type="InterPro" id="IPR051328">
    <property type="entry name" value="T7SS_ABC-Transporter"/>
</dbReference>
<feature type="domain" description="ABC-2 type transporter transmembrane" evidence="6">
    <location>
        <begin position="25"/>
        <end position="163"/>
    </location>
</feature>
<comment type="subcellular location">
    <subcellularLocation>
        <location evidence="1">Membrane</location>
        <topology evidence="1">Multi-pass membrane protein</topology>
    </subcellularLocation>
</comment>
<dbReference type="NCBIfam" id="TIGR03057">
    <property type="entry name" value="xxxLxxG_by_4"/>
    <property type="match status" value="1"/>
</dbReference>
<feature type="transmembrane region" description="Helical" evidence="5">
    <location>
        <begin position="21"/>
        <end position="42"/>
    </location>
</feature>
<evidence type="ECO:0000256" key="5">
    <source>
        <dbReference type="SAM" id="Phobius"/>
    </source>
</evidence>
<dbReference type="PANTHER" id="PTHR43077">
    <property type="entry name" value="TRANSPORT PERMEASE YVFS-RELATED"/>
    <property type="match status" value="1"/>
</dbReference>
<dbReference type="GO" id="GO:0140359">
    <property type="term" value="F:ABC-type transporter activity"/>
    <property type="evidence" value="ECO:0007669"/>
    <property type="project" value="InterPro"/>
</dbReference>
<organism evidence="7 8">
    <name type="scientific">Brooklawnia propionicigenes</name>
    <dbReference type="NCBI Taxonomy" id="3041175"/>
    <lineage>
        <taxon>Bacteria</taxon>
        <taxon>Bacillati</taxon>
        <taxon>Actinomycetota</taxon>
        <taxon>Actinomycetes</taxon>
        <taxon>Propionibacteriales</taxon>
        <taxon>Propionibacteriaceae</taxon>
        <taxon>Brooklawnia</taxon>
    </lineage>
</organism>
<dbReference type="InterPro" id="IPR013525">
    <property type="entry name" value="ABC2_TM"/>
</dbReference>
<dbReference type="AlphaFoldDB" id="A0AAN0MEJ0"/>
<sequence>MSVQPASRLLQYEFRRFKGKSRLALIFVLLIPFLYGCIYLHANWNLYANIDEVQVAVVNHDKPVEFQGRTIAAGQMFEDGLREEPTFDWQFLGGDDAKAQQGLSDGDYYMIIEVPEDFSSNLVSAGSYDAVRASLTLYRDDANGFIIGTLTSKADDALSRTLDSTVSEAYFKALFVSIEQIREQLTTASTGAAQLDSGLAQAATGVSQLNDAVTSIDTSGMQAQLDALNSGLDDVDASMQTMAGAVGTMRDGAGDLAGVSNTVINGASNVESSLAPINDFFQNQLPNMQGDAVELGDINAALVAGENGGLVTELSGDLSGATVAAQRLLVSHPELATDPNYQDLVSQLASATILHAEIHSKATAQATLIAGLKANLDPTLLQAAANAAQSASDTLNNATAQLQTGVSKIETGMTQADGATAQLYAGVSALRATASDVMAQAPKLISGVVQLTNALGQLNTAMPQLSSGAHELAEGLSAGVSQIPSLSENQQETLSSVMASPVDIEQVVYHDAKYYGRGLAPMFFSIALWMATVSMFLVIRTISGRALTGRASFLRTTLFGCGPVAVVAVASAMILGFGVWVLLGLDPVHPWLYLLLLVVASLCFTSLAYALRVLLGSPQTAVFLVALIVQLPACGGTFPVSMLNAFYQGLAVISPMRYSVDAFRVAISGGNPAVYWGSVGVLAGILACATVAIGWLIRRRMIFEMRDIHPPMVTSTSTADYAFSVRPR</sequence>
<feature type="transmembrane region" description="Helical" evidence="5">
    <location>
        <begin position="519"/>
        <end position="539"/>
    </location>
</feature>
<accession>A0AAN0MEJ0</accession>
<evidence type="ECO:0000256" key="3">
    <source>
        <dbReference type="ARBA" id="ARBA00022989"/>
    </source>
</evidence>
<proteinExistence type="predicted"/>
<feature type="domain" description="ABC-2 type transporter transmembrane" evidence="6">
    <location>
        <begin position="451"/>
        <end position="692"/>
    </location>
</feature>
<dbReference type="KEGG" id="broo:brsh051_01450"/>
<feature type="transmembrane region" description="Helical" evidence="5">
    <location>
        <begin position="623"/>
        <end position="647"/>
    </location>
</feature>
<evidence type="ECO:0000313" key="7">
    <source>
        <dbReference type="EMBL" id="BEH00864.1"/>
    </source>
</evidence>
<dbReference type="NCBIfam" id="TIGR03062">
    <property type="entry name" value="pip_yhgE_Cterm"/>
    <property type="match status" value="1"/>
</dbReference>
<dbReference type="PANTHER" id="PTHR43077:SF5">
    <property type="entry name" value="PHAGE INFECTION PROTEIN"/>
    <property type="match status" value="1"/>
</dbReference>
<keyword evidence="3 5" id="KW-1133">Transmembrane helix</keyword>
<dbReference type="EMBL" id="AP028056">
    <property type="protein sequence ID" value="BEH00864.1"/>
    <property type="molecule type" value="Genomic_DNA"/>
</dbReference>
<feature type="transmembrane region" description="Helical" evidence="5">
    <location>
        <begin position="560"/>
        <end position="585"/>
    </location>
</feature>
<dbReference type="RefSeq" id="WP_286266617.1">
    <property type="nucleotide sequence ID" value="NZ_AP028056.1"/>
</dbReference>
<feature type="transmembrane region" description="Helical" evidence="5">
    <location>
        <begin position="591"/>
        <end position="611"/>
    </location>
</feature>
<evidence type="ECO:0000259" key="6">
    <source>
        <dbReference type="Pfam" id="PF12698"/>
    </source>
</evidence>
<reference evidence="7" key="1">
    <citation type="journal article" date="2024" name="Int. J. Syst. Evol. Microbiol.">
        <title>Brooklawnia propionicigenes sp. nov., a facultatively anaerobic, propionate-producing bacterium isolated from a methanogenic reactor treating waste from cattle farms.</title>
        <authorList>
            <person name="Akita Y."/>
            <person name="Ueki A."/>
            <person name="Tonouchi A."/>
            <person name="Sugawara Y."/>
            <person name="Honma S."/>
            <person name="Kaku N."/>
            <person name="Ueki K."/>
        </authorList>
    </citation>
    <scope>NUCLEOTIDE SEQUENCE</scope>
    <source>
        <strain evidence="7">SH051</strain>
    </source>
</reference>
<protein>
    <submittedName>
        <fullName evidence="7">YhgE/Pip domain-containing protein</fullName>
    </submittedName>
</protein>
<dbReference type="GO" id="GO:0016020">
    <property type="term" value="C:membrane"/>
    <property type="evidence" value="ECO:0007669"/>
    <property type="project" value="UniProtKB-SubCell"/>
</dbReference>
<dbReference type="InterPro" id="IPR017501">
    <property type="entry name" value="Phage_infect_YhgE_C"/>
</dbReference>